<comment type="caution">
    <text evidence="1">The sequence shown here is derived from an EMBL/GenBank/DDBJ whole genome shotgun (WGS) entry which is preliminary data.</text>
</comment>
<evidence type="ECO:0000313" key="1">
    <source>
        <dbReference type="EMBL" id="MPC61430.1"/>
    </source>
</evidence>
<gene>
    <name evidence="1" type="ORF">E2C01_055502</name>
</gene>
<reference evidence="1 2" key="1">
    <citation type="submission" date="2019-05" db="EMBL/GenBank/DDBJ databases">
        <title>Another draft genome of Portunus trituberculatus and its Hox gene families provides insights of decapod evolution.</title>
        <authorList>
            <person name="Jeong J.-H."/>
            <person name="Song I."/>
            <person name="Kim S."/>
            <person name="Choi T."/>
            <person name="Kim D."/>
            <person name="Ryu S."/>
            <person name="Kim W."/>
        </authorList>
    </citation>
    <scope>NUCLEOTIDE SEQUENCE [LARGE SCALE GENOMIC DNA]</scope>
    <source>
        <tissue evidence="1">Muscle</tissue>
    </source>
</reference>
<protein>
    <submittedName>
        <fullName evidence="1">Uncharacterized protein</fullName>
    </submittedName>
</protein>
<sequence length="74" mass="8082">MLTGVTKSAIALTFSGITLYPVGGLDESTELRYKCNKDKLSVMFDLYLIEVAPLQREGSTAQLLALESEVELLS</sequence>
<accession>A0A5B7GMM2</accession>
<proteinExistence type="predicted"/>
<organism evidence="1 2">
    <name type="scientific">Portunus trituberculatus</name>
    <name type="common">Swimming crab</name>
    <name type="synonym">Neptunus trituberculatus</name>
    <dbReference type="NCBI Taxonomy" id="210409"/>
    <lineage>
        <taxon>Eukaryota</taxon>
        <taxon>Metazoa</taxon>
        <taxon>Ecdysozoa</taxon>
        <taxon>Arthropoda</taxon>
        <taxon>Crustacea</taxon>
        <taxon>Multicrustacea</taxon>
        <taxon>Malacostraca</taxon>
        <taxon>Eumalacostraca</taxon>
        <taxon>Eucarida</taxon>
        <taxon>Decapoda</taxon>
        <taxon>Pleocyemata</taxon>
        <taxon>Brachyura</taxon>
        <taxon>Eubrachyura</taxon>
        <taxon>Portunoidea</taxon>
        <taxon>Portunidae</taxon>
        <taxon>Portuninae</taxon>
        <taxon>Portunus</taxon>
    </lineage>
</organism>
<keyword evidence="2" id="KW-1185">Reference proteome</keyword>
<evidence type="ECO:0000313" key="2">
    <source>
        <dbReference type="Proteomes" id="UP000324222"/>
    </source>
</evidence>
<dbReference type="Proteomes" id="UP000324222">
    <property type="component" value="Unassembled WGS sequence"/>
</dbReference>
<dbReference type="EMBL" id="VSRR010018536">
    <property type="protein sequence ID" value="MPC61430.1"/>
    <property type="molecule type" value="Genomic_DNA"/>
</dbReference>
<name>A0A5B7GMM2_PORTR</name>
<dbReference type="AlphaFoldDB" id="A0A5B7GMM2"/>